<feature type="domain" description="Solute-binding protein family 5" evidence="5">
    <location>
        <begin position="73"/>
        <end position="439"/>
    </location>
</feature>
<keyword evidence="3 4" id="KW-0732">Signal</keyword>
<evidence type="ECO:0000313" key="6">
    <source>
        <dbReference type="EMBL" id="ONG53231.1"/>
    </source>
</evidence>
<dbReference type="InterPro" id="IPR006311">
    <property type="entry name" value="TAT_signal"/>
</dbReference>
<feature type="chain" id="PRO_5012120965" evidence="4">
    <location>
        <begin position="25"/>
        <end position="527"/>
    </location>
</feature>
<dbReference type="GO" id="GO:0043190">
    <property type="term" value="C:ATP-binding cassette (ABC) transporter complex"/>
    <property type="evidence" value="ECO:0007669"/>
    <property type="project" value="InterPro"/>
</dbReference>
<gene>
    <name evidence="6" type="ORF">BKE38_12670</name>
</gene>
<evidence type="ECO:0000313" key="7">
    <source>
        <dbReference type="Proteomes" id="UP000188879"/>
    </source>
</evidence>
<dbReference type="Pfam" id="PF00496">
    <property type="entry name" value="SBP_bac_5"/>
    <property type="match status" value="1"/>
</dbReference>
<dbReference type="Proteomes" id="UP000188879">
    <property type="component" value="Unassembled WGS sequence"/>
</dbReference>
<dbReference type="GO" id="GO:0015833">
    <property type="term" value="P:peptide transport"/>
    <property type="evidence" value="ECO:0007669"/>
    <property type="project" value="TreeGrafter"/>
</dbReference>
<feature type="signal peptide" evidence="4">
    <location>
        <begin position="1"/>
        <end position="24"/>
    </location>
</feature>
<dbReference type="CDD" id="cd08502">
    <property type="entry name" value="PBP2_NikA_DppA_OppA_like_16"/>
    <property type="match status" value="1"/>
</dbReference>
<evidence type="ECO:0000259" key="5">
    <source>
        <dbReference type="Pfam" id="PF00496"/>
    </source>
</evidence>
<comment type="subcellular location">
    <subcellularLocation>
        <location evidence="1">Periplasm</location>
    </subcellularLocation>
</comment>
<comment type="similarity">
    <text evidence="2">Belongs to the bacterial solute-binding protein 5 family.</text>
</comment>
<evidence type="ECO:0000256" key="4">
    <source>
        <dbReference type="SAM" id="SignalP"/>
    </source>
</evidence>
<dbReference type="AlphaFoldDB" id="A0A1V2H1P2"/>
<name>A0A1V2H1P2_9PROT</name>
<dbReference type="EMBL" id="MLCO01000106">
    <property type="protein sequence ID" value="ONG53231.1"/>
    <property type="molecule type" value="Genomic_DNA"/>
</dbReference>
<dbReference type="SUPFAM" id="SSF53850">
    <property type="entry name" value="Periplasmic binding protein-like II"/>
    <property type="match status" value="1"/>
</dbReference>
<dbReference type="InterPro" id="IPR039424">
    <property type="entry name" value="SBP_5"/>
</dbReference>
<sequence length="527" mass="58038">MNRRHFLAASAASTASLLARPSLAQDSRARELRFVPQANLSSIDPIWTTAHIARNHGYLVYDTLYAIDRTFAVHPQMAAGHVVEDDGRRWTITLRDHLRFHDGEPVRARDAVASIRRWAQRVAYGQKLLSLTEELSALDDRRLQFRLKQPFPLLPAALALAGQPPFIMPERVAQTDAFRQITEATGSGPYRFVTGEYVSGDRAVYARHDGYVPRPDTAADFLAGAKRAHFERIEWRIIADSGTAAAALQAGEVDWFEQPDADLSLFLSRSRGVRVEVLDPAGSNGFLRLNHLQAPFDDKRARQAVLLAARQEDFLISNYGTDPAFWQTGTGVFTPGTPMASDAGLDWVKGGQLDRARALLAEAGRGSAPARVLGATDIPAIAAVAPVAADLLNRVGFEVDFAQSDWGTLLQRRTSREPLEKGGWSAFISGFSAYDFADPATHPLLRGNGLDGYLGWPTAPALEALRDRWFTAPDEAGRRGIAAEIQRLALEEVIYVPTGTGRPRTALRADLRDRVAGFPLFWNLRRA</sequence>
<evidence type="ECO:0000256" key="1">
    <source>
        <dbReference type="ARBA" id="ARBA00004418"/>
    </source>
</evidence>
<accession>A0A1V2H1P2</accession>
<reference evidence="6 7" key="1">
    <citation type="submission" date="2016-10" db="EMBL/GenBank/DDBJ databases">
        <title>Draft Genome sequence of Roseomonas sp. strain M3.</title>
        <authorList>
            <person name="Subhash Y."/>
            <person name="Lee S."/>
        </authorList>
    </citation>
    <scope>NUCLEOTIDE SEQUENCE [LARGE SCALE GENOMIC DNA]</scope>
    <source>
        <strain evidence="6 7">M3</strain>
    </source>
</reference>
<evidence type="ECO:0000256" key="2">
    <source>
        <dbReference type="ARBA" id="ARBA00005695"/>
    </source>
</evidence>
<dbReference type="PANTHER" id="PTHR30290">
    <property type="entry name" value="PERIPLASMIC BINDING COMPONENT OF ABC TRANSPORTER"/>
    <property type="match status" value="1"/>
</dbReference>
<proteinExistence type="inferred from homology"/>
<dbReference type="PANTHER" id="PTHR30290:SF38">
    <property type="entry name" value="D,D-DIPEPTIDE-BINDING PERIPLASMIC PROTEIN DDPA-RELATED"/>
    <property type="match status" value="1"/>
</dbReference>
<dbReference type="Gene3D" id="3.40.190.10">
    <property type="entry name" value="Periplasmic binding protein-like II"/>
    <property type="match status" value="1"/>
</dbReference>
<protein>
    <submittedName>
        <fullName evidence="6">ABC transporter substrate-binding protein</fullName>
    </submittedName>
</protein>
<dbReference type="GO" id="GO:0030288">
    <property type="term" value="C:outer membrane-bounded periplasmic space"/>
    <property type="evidence" value="ECO:0007669"/>
    <property type="project" value="UniProtKB-ARBA"/>
</dbReference>
<dbReference type="GO" id="GO:1904680">
    <property type="term" value="F:peptide transmembrane transporter activity"/>
    <property type="evidence" value="ECO:0007669"/>
    <property type="project" value="TreeGrafter"/>
</dbReference>
<dbReference type="PROSITE" id="PS51318">
    <property type="entry name" value="TAT"/>
    <property type="match status" value="1"/>
</dbReference>
<dbReference type="InterPro" id="IPR030678">
    <property type="entry name" value="Peptide/Ni-bd"/>
</dbReference>
<evidence type="ECO:0000256" key="3">
    <source>
        <dbReference type="ARBA" id="ARBA00022729"/>
    </source>
</evidence>
<comment type="caution">
    <text evidence="6">The sequence shown here is derived from an EMBL/GenBank/DDBJ whole genome shotgun (WGS) entry which is preliminary data.</text>
</comment>
<organism evidence="6 7">
    <name type="scientific">Teichococcus deserti</name>
    <dbReference type="NCBI Taxonomy" id="1817963"/>
    <lineage>
        <taxon>Bacteria</taxon>
        <taxon>Pseudomonadati</taxon>
        <taxon>Pseudomonadota</taxon>
        <taxon>Alphaproteobacteria</taxon>
        <taxon>Acetobacterales</taxon>
        <taxon>Roseomonadaceae</taxon>
        <taxon>Roseomonas</taxon>
    </lineage>
</organism>
<dbReference type="InterPro" id="IPR000914">
    <property type="entry name" value="SBP_5_dom"/>
</dbReference>
<dbReference type="OrthoDB" id="9764591at2"/>
<dbReference type="Gene3D" id="3.10.105.10">
    <property type="entry name" value="Dipeptide-binding Protein, Domain 3"/>
    <property type="match status" value="1"/>
</dbReference>
<dbReference type="RefSeq" id="WP_076957723.1">
    <property type="nucleotide sequence ID" value="NZ_MLCO01000106.1"/>
</dbReference>
<dbReference type="PIRSF" id="PIRSF002741">
    <property type="entry name" value="MppA"/>
    <property type="match status" value="1"/>
</dbReference>
<keyword evidence="7" id="KW-1185">Reference proteome</keyword>